<reference evidence="2" key="1">
    <citation type="journal article" date="2024" name="Gigascience">
        <title>Chromosome-level genome of the poultry shaft louse Menopon gallinae provides insight into the host-switching and adaptive evolution of parasitic lice.</title>
        <authorList>
            <person name="Xu Y."/>
            <person name="Ma L."/>
            <person name="Liu S."/>
            <person name="Liang Y."/>
            <person name="Liu Q."/>
            <person name="He Z."/>
            <person name="Tian L."/>
            <person name="Duan Y."/>
            <person name="Cai W."/>
            <person name="Li H."/>
            <person name="Song F."/>
        </authorList>
    </citation>
    <scope>NUCLEOTIDE SEQUENCE</scope>
    <source>
        <strain evidence="2">Cailab_2023a</strain>
    </source>
</reference>
<accession>A0AAW2I6M2</accession>
<dbReference type="EMBL" id="JARGDH010000002">
    <property type="protein sequence ID" value="KAL0277105.1"/>
    <property type="molecule type" value="Genomic_DNA"/>
</dbReference>
<keyword evidence="1" id="KW-0472">Membrane</keyword>
<dbReference type="AlphaFoldDB" id="A0AAW2I6M2"/>
<keyword evidence="1" id="KW-0812">Transmembrane</keyword>
<keyword evidence="1" id="KW-1133">Transmembrane helix</keyword>
<gene>
    <name evidence="2" type="ORF">PYX00_004503</name>
</gene>
<evidence type="ECO:0000256" key="1">
    <source>
        <dbReference type="SAM" id="Phobius"/>
    </source>
</evidence>
<protein>
    <submittedName>
        <fullName evidence="2">Uncharacterized protein</fullName>
    </submittedName>
</protein>
<name>A0AAW2I6M2_9NEOP</name>
<evidence type="ECO:0000313" key="2">
    <source>
        <dbReference type="EMBL" id="KAL0277105.1"/>
    </source>
</evidence>
<proteinExistence type="predicted"/>
<organism evidence="2">
    <name type="scientific">Menopon gallinae</name>
    <name type="common">poultry shaft louse</name>
    <dbReference type="NCBI Taxonomy" id="328185"/>
    <lineage>
        <taxon>Eukaryota</taxon>
        <taxon>Metazoa</taxon>
        <taxon>Ecdysozoa</taxon>
        <taxon>Arthropoda</taxon>
        <taxon>Hexapoda</taxon>
        <taxon>Insecta</taxon>
        <taxon>Pterygota</taxon>
        <taxon>Neoptera</taxon>
        <taxon>Paraneoptera</taxon>
        <taxon>Psocodea</taxon>
        <taxon>Troctomorpha</taxon>
        <taxon>Phthiraptera</taxon>
        <taxon>Amblycera</taxon>
        <taxon>Menoponidae</taxon>
        <taxon>Menopon</taxon>
    </lineage>
</organism>
<sequence length="121" mass="13617">MVTLDIQAGKQDISNNSARFVISPRNKRTKSLHLHKSTMKNVAVLLVVLIAVNCVTSRWLPTRDNTDRLDKLREMLKDILESEYEKTLYNKAAIFKREVGPLIDAPSTSANEKANEVHGGK</sequence>
<comment type="caution">
    <text evidence="2">The sequence shown here is derived from an EMBL/GenBank/DDBJ whole genome shotgun (WGS) entry which is preliminary data.</text>
</comment>
<feature type="transmembrane region" description="Helical" evidence="1">
    <location>
        <begin position="42"/>
        <end position="61"/>
    </location>
</feature>